<dbReference type="SUPFAM" id="SSF48371">
    <property type="entry name" value="ARM repeat"/>
    <property type="match status" value="1"/>
</dbReference>
<accession>A0A183AFL0</accession>
<dbReference type="AlphaFoldDB" id="A0A183AFL0"/>
<organism evidence="2">
    <name type="scientific">Echinostoma caproni</name>
    <dbReference type="NCBI Taxonomy" id="27848"/>
    <lineage>
        <taxon>Eukaryota</taxon>
        <taxon>Metazoa</taxon>
        <taxon>Spiralia</taxon>
        <taxon>Lophotrochozoa</taxon>
        <taxon>Platyhelminthes</taxon>
        <taxon>Trematoda</taxon>
        <taxon>Digenea</taxon>
        <taxon>Plagiorchiida</taxon>
        <taxon>Echinostomata</taxon>
        <taxon>Echinostomatoidea</taxon>
        <taxon>Echinostomatidae</taxon>
        <taxon>Echinostoma</taxon>
    </lineage>
</organism>
<proteinExistence type="predicted"/>
<dbReference type="InterPro" id="IPR021133">
    <property type="entry name" value="HEAT_type_2"/>
</dbReference>
<feature type="repeat" description="HEAT" evidence="1">
    <location>
        <begin position="399"/>
        <end position="427"/>
    </location>
</feature>
<protein>
    <submittedName>
        <fullName evidence="2">MMS19 nucleotide excision repair protein</fullName>
    </submittedName>
</protein>
<sequence>LHASVLDRADLLLCLFTKNDSLSSLELRRLGDVIRITTAVCSEDQQNQLLLSYDYPKTEANGSKVMMILSWCSILSGLRSKVVQSVGHLRSIEWLCTTCQMIQGLSQDGITQSILSVLCIAAAEAFASVLNKAPEPLDTATLTAVDTVARCLSDRSADDHLLVLQPWLGLFSLRAFIANPGSTRWVHTQSLVTFMVPTNVSEAVALQVISNDGLEHHILALIEAPQPGSVFSEECHWQSTSLVAQKTFCLMDAYLSMWLKLCASIPEQAILTEMQTAIRFSSYAVISSNSACAQNNGLSLLCVLADIAGSKAGNLWKALSPGDVDDLFAALPRVVEKNDSGYVNACEILLIGGTCVFAFQCPLQKLRTNADTRIAVARCLHCLHKLPPEITTRHQDVEVMPLLAKLIDDPNRAVRFAAVHTQNEWLL</sequence>
<dbReference type="InterPro" id="IPR016024">
    <property type="entry name" value="ARM-type_fold"/>
</dbReference>
<name>A0A183AFL0_9TREM</name>
<evidence type="ECO:0000256" key="1">
    <source>
        <dbReference type="PROSITE-ProRule" id="PRU00103"/>
    </source>
</evidence>
<dbReference type="PROSITE" id="PS50077">
    <property type="entry name" value="HEAT_REPEAT"/>
    <property type="match status" value="1"/>
</dbReference>
<dbReference type="InterPro" id="IPR011989">
    <property type="entry name" value="ARM-like"/>
</dbReference>
<dbReference type="Gene3D" id="1.25.10.10">
    <property type="entry name" value="Leucine-rich Repeat Variant"/>
    <property type="match status" value="1"/>
</dbReference>
<dbReference type="WBParaSite" id="ECPE_0000575801-mRNA-1">
    <property type="protein sequence ID" value="ECPE_0000575801-mRNA-1"/>
    <property type="gene ID" value="ECPE_0000575801"/>
</dbReference>
<evidence type="ECO:0000313" key="2">
    <source>
        <dbReference type="WBParaSite" id="ECPE_0000575801-mRNA-1"/>
    </source>
</evidence>
<reference evidence="2" key="1">
    <citation type="submission" date="2016-06" db="UniProtKB">
        <authorList>
            <consortium name="WormBaseParasite"/>
        </authorList>
    </citation>
    <scope>IDENTIFICATION</scope>
</reference>